<accession>A0A8B7PRW9</accession>
<evidence type="ECO:0000256" key="4">
    <source>
        <dbReference type="SAM" id="MobiDB-lite"/>
    </source>
</evidence>
<organism evidence="5 6">
    <name type="scientific">Hyalella azteca</name>
    <name type="common">Amphipod</name>
    <dbReference type="NCBI Taxonomy" id="294128"/>
    <lineage>
        <taxon>Eukaryota</taxon>
        <taxon>Metazoa</taxon>
        <taxon>Ecdysozoa</taxon>
        <taxon>Arthropoda</taxon>
        <taxon>Crustacea</taxon>
        <taxon>Multicrustacea</taxon>
        <taxon>Malacostraca</taxon>
        <taxon>Eumalacostraca</taxon>
        <taxon>Peracarida</taxon>
        <taxon>Amphipoda</taxon>
        <taxon>Senticaudata</taxon>
        <taxon>Talitrida</taxon>
        <taxon>Talitroidea</taxon>
        <taxon>Hyalellidae</taxon>
        <taxon>Hyalella</taxon>
    </lineage>
</organism>
<reference evidence="6" key="1">
    <citation type="submission" date="2025-08" db="UniProtKB">
        <authorList>
            <consortium name="RefSeq"/>
        </authorList>
    </citation>
    <scope>IDENTIFICATION</scope>
    <source>
        <tissue evidence="6">Whole organism</tissue>
    </source>
</reference>
<dbReference type="Pfam" id="PF09789">
    <property type="entry name" value="CC149"/>
    <property type="match status" value="1"/>
</dbReference>
<evidence type="ECO:0000256" key="2">
    <source>
        <dbReference type="ARBA" id="ARBA00023054"/>
    </source>
</evidence>
<keyword evidence="5" id="KW-1185">Reference proteome</keyword>
<gene>
    <name evidence="6" type="primary">LOC108683446</name>
</gene>
<feature type="coiled-coil region" evidence="3">
    <location>
        <begin position="95"/>
        <end position="129"/>
    </location>
</feature>
<dbReference type="PANTHER" id="PTHR21682:SF2">
    <property type="entry name" value="COILED-COIL DOMAIN-CONTAINING PROTEIN 149"/>
    <property type="match status" value="1"/>
</dbReference>
<name>A0A8B7PRW9_HYAAZ</name>
<dbReference type="OrthoDB" id="5917629at2759"/>
<evidence type="ECO:0000256" key="3">
    <source>
        <dbReference type="SAM" id="Coils"/>
    </source>
</evidence>
<dbReference type="InterPro" id="IPR019179">
    <property type="entry name" value="CC149"/>
</dbReference>
<dbReference type="Proteomes" id="UP000694843">
    <property type="component" value="Unplaced"/>
</dbReference>
<evidence type="ECO:0000313" key="5">
    <source>
        <dbReference type="Proteomes" id="UP000694843"/>
    </source>
</evidence>
<comment type="similarity">
    <text evidence="1">Belongs to the CCDC149 family.</text>
</comment>
<dbReference type="AlphaFoldDB" id="A0A8B7PRW9"/>
<dbReference type="KEGG" id="hazt:108683446"/>
<proteinExistence type="inferred from homology"/>
<dbReference type="PANTHER" id="PTHR21682">
    <property type="entry name" value="COILED-COIL DOMAIN-CONTAINING PROTEIN 149"/>
    <property type="match status" value="1"/>
</dbReference>
<evidence type="ECO:0000313" key="6">
    <source>
        <dbReference type="RefSeq" id="XP_018028246.1"/>
    </source>
</evidence>
<keyword evidence="2 3" id="KW-0175">Coiled coil</keyword>
<protein>
    <submittedName>
        <fullName evidence="6">Uncharacterized protein LOC108683446</fullName>
    </submittedName>
</protein>
<dbReference type="GeneID" id="108683446"/>
<sequence length="170" mass="18924">MYTKKKFLDVPECLLLELENLKSEVQVLRCTVDSKSRAVVILRKQLAAVKEHAGILDTRHQGTQTDSKPTLHESGSGSPERESPHSSSNVLAELLSSCKRENKALRQDILNLKCKLHDAQTDLKAVRQEIPMLVAGSGSGLAAPGPLQQQWQRQERLHLIAQLETLTDKE</sequence>
<dbReference type="RefSeq" id="XP_018028246.1">
    <property type="nucleotide sequence ID" value="XM_018172757.2"/>
</dbReference>
<feature type="region of interest" description="Disordered" evidence="4">
    <location>
        <begin position="55"/>
        <end position="89"/>
    </location>
</feature>
<evidence type="ECO:0000256" key="1">
    <source>
        <dbReference type="ARBA" id="ARBA00005872"/>
    </source>
</evidence>